<name>A0A2A9CVN9_9MICO</name>
<dbReference type="AlphaFoldDB" id="A0A2A9CVN9"/>
<dbReference type="PROSITE" id="PS50893">
    <property type="entry name" value="ABC_TRANSPORTER_2"/>
    <property type="match status" value="1"/>
</dbReference>
<evidence type="ECO:0000259" key="3">
    <source>
        <dbReference type="PROSITE" id="PS50893"/>
    </source>
</evidence>
<dbReference type="CDD" id="cd03230">
    <property type="entry name" value="ABC_DR_subfamily_A"/>
    <property type="match status" value="1"/>
</dbReference>
<accession>A0A2A9CVN9</accession>
<comment type="caution">
    <text evidence="4">The sequence shown here is derived from an EMBL/GenBank/DDBJ whole genome shotgun (WGS) entry which is preliminary data.</text>
</comment>
<dbReference type="PANTHER" id="PTHR43038:SF3">
    <property type="entry name" value="ABC TRANSPORTER G FAMILY MEMBER 20 ISOFORM X1"/>
    <property type="match status" value="1"/>
</dbReference>
<proteinExistence type="predicted"/>
<dbReference type="SMART" id="SM00382">
    <property type="entry name" value="AAA"/>
    <property type="match status" value="1"/>
</dbReference>
<dbReference type="InterPro" id="IPR003593">
    <property type="entry name" value="AAA+_ATPase"/>
</dbReference>
<dbReference type="Gene3D" id="3.40.50.300">
    <property type="entry name" value="P-loop containing nucleotide triphosphate hydrolases"/>
    <property type="match status" value="1"/>
</dbReference>
<keyword evidence="2 4" id="KW-0067">ATP-binding</keyword>
<dbReference type="GO" id="GO:0005524">
    <property type="term" value="F:ATP binding"/>
    <property type="evidence" value="ECO:0007669"/>
    <property type="project" value="UniProtKB-KW"/>
</dbReference>
<dbReference type="SUPFAM" id="SSF52540">
    <property type="entry name" value="P-loop containing nucleoside triphosphate hydrolases"/>
    <property type="match status" value="1"/>
</dbReference>
<gene>
    <name evidence="4" type="ORF">ATL40_0020</name>
</gene>
<sequence>MVKNQAGRHAAPPTSETPAVRIADLVVRRGKRQVIAGLTLTMESGRITGLLGPSGSGKSTLMRAIVGVQDHVTGTLEVLGRPAGTPALRREVGYATQSASTYADLSVRANLQYFAALYGAPASRVTEVIDAVGLTDHASNAVGALSGGQANRVSLAAALISRPALLVLDEPTVGLDPVLRRDLWSMFRDLRDAGTTLLVSSHVMDEATQCDRLVLLRRGAVLTHTTPAELLASTGAADAESAFLALIDRAESPTTGKGTDA</sequence>
<feature type="domain" description="ABC transporter" evidence="3">
    <location>
        <begin position="20"/>
        <end position="243"/>
    </location>
</feature>
<dbReference type="Proteomes" id="UP000224915">
    <property type="component" value="Unassembled WGS sequence"/>
</dbReference>
<dbReference type="PROSITE" id="PS00211">
    <property type="entry name" value="ABC_TRANSPORTER_1"/>
    <property type="match status" value="1"/>
</dbReference>
<dbReference type="InterPro" id="IPR017871">
    <property type="entry name" value="ABC_transporter-like_CS"/>
</dbReference>
<dbReference type="PANTHER" id="PTHR43038">
    <property type="entry name" value="ATP-BINDING CASSETTE, SUB-FAMILY H, MEMBER 1"/>
    <property type="match status" value="1"/>
</dbReference>
<keyword evidence="5" id="KW-1185">Reference proteome</keyword>
<keyword evidence="1" id="KW-0547">Nucleotide-binding</keyword>
<protein>
    <submittedName>
        <fullName evidence="4">ABC-2 type transport system ATP-binding protein</fullName>
    </submittedName>
</protein>
<evidence type="ECO:0000256" key="1">
    <source>
        <dbReference type="ARBA" id="ARBA00022741"/>
    </source>
</evidence>
<dbReference type="EMBL" id="PDJD01000001">
    <property type="protein sequence ID" value="PFG18484.1"/>
    <property type="molecule type" value="Genomic_DNA"/>
</dbReference>
<dbReference type="InterPro" id="IPR003439">
    <property type="entry name" value="ABC_transporter-like_ATP-bd"/>
</dbReference>
<dbReference type="Pfam" id="PF00005">
    <property type="entry name" value="ABC_tran"/>
    <property type="match status" value="1"/>
</dbReference>
<evidence type="ECO:0000256" key="2">
    <source>
        <dbReference type="ARBA" id="ARBA00022840"/>
    </source>
</evidence>
<dbReference type="InterPro" id="IPR027417">
    <property type="entry name" value="P-loop_NTPase"/>
</dbReference>
<dbReference type="OrthoDB" id="9804819at2"/>
<organism evidence="4 5">
    <name type="scientific">Serinibacter salmoneus</name>
    <dbReference type="NCBI Taxonomy" id="556530"/>
    <lineage>
        <taxon>Bacteria</taxon>
        <taxon>Bacillati</taxon>
        <taxon>Actinomycetota</taxon>
        <taxon>Actinomycetes</taxon>
        <taxon>Micrococcales</taxon>
        <taxon>Beutenbergiaceae</taxon>
        <taxon>Serinibacter</taxon>
    </lineage>
</organism>
<dbReference type="GO" id="GO:0016887">
    <property type="term" value="F:ATP hydrolysis activity"/>
    <property type="evidence" value="ECO:0007669"/>
    <property type="project" value="InterPro"/>
</dbReference>
<dbReference type="RefSeq" id="WP_098467745.1">
    <property type="nucleotide sequence ID" value="NZ_PDJD01000001.1"/>
</dbReference>
<evidence type="ECO:0000313" key="4">
    <source>
        <dbReference type="EMBL" id="PFG18484.1"/>
    </source>
</evidence>
<reference evidence="4 5" key="1">
    <citation type="submission" date="2017-10" db="EMBL/GenBank/DDBJ databases">
        <title>Sequencing the genomes of 1000 actinobacteria strains.</title>
        <authorList>
            <person name="Klenk H.-P."/>
        </authorList>
    </citation>
    <scope>NUCLEOTIDE SEQUENCE [LARGE SCALE GENOMIC DNA]</scope>
    <source>
        <strain evidence="4 5">DSM 21801</strain>
    </source>
</reference>
<evidence type="ECO:0000313" key="5">
    <source>
        <dbReference type="Proteomes" id="UP000224915"/>
    </source>
</evidence>